<comment type="subcellular location">
    <subcellularLocation>
        <location evidence="1">Cell membrane</location>
        <topology evidence="1">Multi-pass membrane protein</topology>
    </subcellularLocation>
</comment>
<dbReference type="GO" id="GO:0005886">
    <property type="term" value="C:plasma membrane"/>
    <property type="evidence" value="ECO:0007669"/>
    <property type="project" value="UniProtKB-SubCell"/>
</dbReference>
<dbReference type="AlphaFoldDB" id="A0AA36I9G0"/>
<evidence type="ECO:0000256" key="6">
    <source>
        <dbReference type="ARBA" id="ARBA00023136"/>
    </source>
</evidence>
<dbReference type="InterPro" id="IPR000060">
    <property type="entry name" value="BCCT_transptr"/>
</dbReference>
<feature type="transmembrane region" description="Helical" evidence="7">
    <location>
        <begin position="565"/>
        <end position="588"/>
    </location>
</feature>
<feature type="transmembrane region" description="Helical" evidence="7">
    <location>
        <begin position="162"/>
        <end position="184"/>
    </location>
</feature>
<accession>A0AA36I9G0</accession>
<keyword evidence="4 7" id="KW-0812">Transmembrane</keyword>
<comment type="caution">
    <text evidence="8">The sequence shown here is derived from an EMBL/GenBank/DDBJ whole genome shotgun (WGS) entry which is preliminary data.</text>
</comment>
<feature type="transmembrane region" description="Helical" evidence="7">
    <location>
        <begin position="284"/>
        <end position="302"/>
    </location>
</feature>
<feature type="transmembrane region" description="Helical" evidence="7">
    <location>
        <begin position="540"/>
        <end position="559"/>
    </location>
</feature>
<evidence type="ECO:0000313" key="8">
    <source>
        <dbReference type="EMBL" id="CAJ1382114.1"/>
    </source>
</evidence>
<dbReference type="Proteomes" id="UP001178507">
    <property type="component" value="Unassembled WGS sequence"/>
</dbReference>
<gene>
    <name evidence="8" type="ORF">EVOR1521_LOCUS9577</name>
</gene>
<dbReference type="GO" id="GO:0022857">
    <property type="term" value="F:transmembrane transporter activity"/>
    <property type="evidence" value="ECO:0007669"/>
    <property type="project" value="InterPro"/>
</dbReference>
<feature type="transmembrane region" description="Helical" evidence="7">
    <location>
        <begin position="705"/>
        <end position="723"/>
    </location>
</feature>
<keyword evidence="9" id="KW-1185">Reference proteome</keyword>
<feature type="transmembrane region" description="Helical" evidence="7">
    <location>
        <begin position="70"/>
        <end position="90"/>
    </location>
</feature>
<keyword evidence="3" id="KW-1003">Cell membrane</keyword>
<feature type="transmembrane region" description="Helical" evidence="7">
    <location>
        <begin position="110"/>
        <end position="128"/>
    </location>
</feature>
<evidence type="ECO:0000256" key="2">
    <source>
        <dbReference type="ARBA" id="ARBA00022448"/>
    </source>
</evidence>
<organism evidence="8 9">
    <name type="scientific">Effrenium voratum</name>
    <dbReference type="NCBI Taxonomy" id="2562239"/>
    <lineage>
        <taxon>Eukaryota</taxon>
        <taxon>Sar</taxon>
        <taxon>Alveolata</taxon>
        <taxon>Dinophyceae</taxon>
        <taxon>Suessiales</taxon>
        <taxon>Symbiodiniaceae</taxon>
        <taxon>Effrenium</taxon>
    </lineage>
</organism>
<sequence length="782" mass="86827">MTEADKEYEKGYGCGPQGTREVNLCSIRFNPIVSILAALALWAFVLYAVLDDQSTTVFGEWKSYVTQKFTWLYILSQDYWIVFLVPLVYYYGEMKLGKDDEEPEYGDLTYLAMVWCAGVAIGLIFYGASEPLFHLKDGTNRYNNDGYSNDNQMAMNAMHITIFHWGFLAWIVYCITALTMGFLSYRHDLPLCFRTTLAPVMGKATWGWLGDMLDVLTIVTIVAGLCTSLGLGARQIVGGCQRLGWISGSLTDDELTNTAAWIIGIITLCATASVVAGLDIGIKFVSYLAFMLGNFLMVAVFCMDESWYILNVMTSTLGYHLQYFIEIAFDTDAFAQLALGNGRPNDGKGANPSWMDWWTIFYWGWWIAWAPFVGTFMARISRGRTIKQVILYTLTIPFAYALMWFCTFGPAAIRMDRRATWLAQVGLESYGNADYFLHESAGFRPANAGKCYNVPASLNATVYPGYAPTPGLSPVCVFASADSSGYWFDLMNQYYGMGDFLTFVSIVTTVLYFVTSSDSGSLVVDLIAANGREAHVVQRVFWALTEGAVAIACLASGGFGSLTGLQAVSIVMGLPFTFILMIMCTSLWRALKIEAGDMLPAGQRNDWNLPLYGGILDIPEVAFSLGKAPMPKMEHVKAFFVALLLPGWSLMKAMNGLASKMQFIPFAARVIIAKTTQLAFLGFVICHILTPIYKDNNLGITGEGLWMFAWALYIGQVMLICMVRHQIRRTYSIEGSGMEDFWASLLFYPQVLAQMVAQISTDPSPKQKKVPAEVVGKEDTII</sequence>
<feature type="transmembrane region" description="Helical" evidence="7">
    <location>
        <begin position="494"/>
        <end position="514"/>
    </location>
</feature>
<evidence type="ECO:0000256" key="5">
    <source>
        <dbReference type="ARBA" id="ARBA00022989"/>
    </source>
</evidence>
<dbReference type="EMBL" id="CAUJNA010000873">
    <property type="protein sequence ID" value="CAJ1382114.1"/>
    <property type="molecule type" value="Genomic_DNA"/>
</dbReference>
<feature type="transmembrane region" description="Helical" evidence="7">
    <location>
        <begin position="215"/>
        <end position="237"/>
    </location>
</feature>
<protein>
    <submittedName>
        <fullName evidence="8">Uncharacterized protein</fullName>
    </submittedName>
</protein>
<dbReference type="PANTHER" id="PTHR30047">
    <property type="entry name" value="HIGH-AFFINITY CHOLINE TRANSPORT PROTEIN-RELATED"/>
    <property type="match status" value="1"/>
</dbReference>
<name>A0AA36I9G0_9DINO</name>
<feature type="transmembrane region" description="Helical" evidence="7">
    <location>
        <begin position="390"/>
        <end position="413"/>
    </location>
</feature>
<evidence type="ECO:0000256" key="1">
    <source>
        <dbReference type="ARBA" id="ARBA00004651"/>
    </source>
</evidence>
<feature type="transmembrane region" description="Helical" evidence="7">
    <location>
        <begin position="258"/>
        <end position="278"/>
    </location>
</feature>
<evidence type="ECO:0000256" key="7">
    <source>
        <dbReference type="SAM" id="Phobius"/>
    </source>
</evidence>
<keyword evidence="5 7" id="KW-1133">Transmembrane helix</keyword>
<dbReference type="Pfam" id="PF02028">
    <property type="entry name" value="BCCT"/>
    <property type="match status" value="2"/>
</dbReference>
<feature type="transmembrane region" description="Helical" evidence="7">
    <location>
        <begin position="29"/>
        <end position="50"/>
    </location>
</feature>
<evidence type="ECO:0000313" key="9">
    <source>
        <dbReference type="Proteomes" id="UP001178507"/>
    </source>
</evidence>
<feature type="transmembrane region" description="Helical" evidence="7">
    <location>
        <begin position="670"/>
        <end position="693"/>
    </location>
</feature>
<dbReference type="PANTHER" id="PTHR30047:SF7">
    <property type="entry name" value="HIGH-AFFINITY CHOLINE TRANSPORT PROTEIN"/>
    <property type="match status" value="1"/>
</dbReference>
<evidence type="ECO:0000256" key="4">
    <source>
        <dbReference type="ARBA" id="ARBA00022692"/>
    </source>
</evidence>
<keyword evidence="6 7" id="KW-0472">Membrane</keyword>
<reference evidence="8" key="1">
    <citation type="submission" date="2023-08" db="EMBL/GenBank/DDBJ databases">
        <authorList>
            <person name="Chen Y."/>
            <person name="Shah S."/>
            <person name="Dougan E. K."/>
            <person name="Thang M."/>
            <person name="Chan C."/>
        </authorList>
    </citation>
    <scope>NUCLEOTIDE SEQUENCE</scope>
</reference>
<proteinExistence type="predicted"/>
<keyword evidence="2" id="KW-0813">Transport</keyword>
<evidence type="ECO:0000256" key="3">
    <source>
        <dbReference type="ARBA" id="ARBA00022475"/>
    </source>
</evidence>
<feature type="transmembrane region" description="Helical" evidence="7">
    <location>
        <begin position="360"/>
        <end position="378"/>
    </location>
</feature>